<gene>
    <name evidence="2" type="ORF">SAMN06296058_2505</name>
</gene>
<dbReference type="AlphaFoldDB" id="A0A1T5LHV8"/>
<dbReference type="EMBL" id="FUZV01000002">
    <property type="protein sequence ID" value="SKC75249.1"/>
    <property type="molecule type" value="Genomic_DNA"/>
</dbReference>
<accession>A0A1T5LHV8</accession>
<evidence type="ECO:0008006" key="4">
    <source>
        <dbReference type="Google" id="ProtNLM"/>
    </source>
</evidence>
<evidence type="ECO:0000313" key="2">
    <source>
        <dbReference type="EMBL" id="SKC75249.1"/>
    </source>
</evidence>
<organism evidence="2 3">
    <name type="scientific">Pseudoxanthomonas indica</name>
    <dbReference type="NCBI Taxonomy" id="428993"/>
    <lineage>
        <taxon>Bacteria</taxon>
        <taxon>Pseudomonadati</taxon>
        <taxon>Pseudomonadota</taxon>
        <taxon>Gammaproteobacteria</taxon>
        <taxon>Lysobacterales</taxon>
        <taxon>Lysobacteraceae</taxon>
        <taxon>Pseudoxanthomonas</taxon>
    </lineage>
</organism>
<reference evidence="2 3" key="1">
    <citation type="submission" date="2017-02" db="EMBL/GenBank/DDBJ databases">
        <authorList>
            <person name="Peterson S.W."/>
        </authorList>
    </citation>
    <scope>NUCLEOTIDE SEQUENCE [LARGE SCALE GENOMIC DNA]</scope>
    <source>
        <strain evidence="2 3">P15</strain>
    </source>
</reference>
<protein>
    <recommendedName>
        <fullName evidence="4">Lipoprotein</fullName>
    </recommendedName>
</protein>
<evidence type="ECO:0000313" key="3">
    <source>
        <dbReference type="Proteomes" id="UP000190341"/>
    </source>
</evidence>
<sequence>MERNQSGKRMAMLAIFSFVAYACAAHALGEWESSRQREPARATASAAMRMTAAVVEATRHPARQTRSLPLPDSRRKDDTARMP</sequence>
<name>A0A1T5LHV8_9GAMM</name>
<dbReference type="STRING" id="428993.SAMN06296058_2505"/>
<dbReference type="Proteomes" id="UP000190341">
    <property type="component" value="Unassembled WGS sequence"/>
</dbReference>
<feature type="region of interest" description="Disordered" evidence="1">
    <location>
        <begin position="57"/>
        <end position="83"/>
    </location>
</feature>
<dbReference type="PROSITE" id="PS51257">
    <property type="entry name" value="PROKAR_LIPOPROTEIN"/>
    <property type="match status" value="1"/>
</dbReference>
<keyword evidence="3" id="KW-1185">Reference proteome</keyword>
<feature type="compositionally biased region" description="Basic and acidic residues" evidence="1">
    <location>
        <begin position="72"/>
        <end position="83"/>
    </location>
</feature>
<proteinExistence type="predicted"/>
<evidence type="ECO:0000256" key="1">
    <source>
        <dbReference type="SAM" id="MobiDB-lite"/>
    </source>
</evidence>